<sequence length="197" mass="21346">MPLILETIVTTASADGALHLVPFGLIRDGEDWWVAPFRPSPTIANLEAVPYFAAAAPADARVIAGCVTGRRDWETVPCRAIPVPRLRCAYGHMELQVVEVRDDPVRPRFRGRVVHDEAHRPFLGHNRGASAVLEAAILSTRLHMLEPATVLAELRHHRIAVAKTAGPAEREAWNWIAAKVAAALPEAAAASLAVEDA</sequence>
<dbReference type="OrthoDB" id="2112021at2"/>
<evidence type="ECO:0000313" key="4">
    <source>
        <dbReference type="Proteomes" id="UP000035955"/>
    </source>
</evidence>
<feature type="domain" description="DUF447" evidence="1">
    <location>
        <begin position="6"/>
        <end position="119"/>
    </location>
</feature>
<proteinExistence type="predicted"/>
<evidence type="ECO:0000313" key="3">
    <source>
        <dbReference type="EMBL" id="KMO37422.1"/>
    </source>
</evidence>
<accession>A0A0J6SV65</accession>
<keyword evidence="4" id="KW-1185">Reference proteome</keyword>
<protein>
    <submittedName>
        <fullName evidence="3">Tetrahydromethanopterin synthesis protein</fullName>
    </submittedName>
</protein>
<dbReference type="InterPro" id="IPR007386">
    <property type="entry name" value="DUF447_N"/>
</dbReference>
<dbReference type="AlphaFoldDB" id="A0A0J6SV65"/>
<dbReference type="RefSeq" id="WP_048444696.1">
    <property type="nucleotide sequence ID" value="NZ_LABY01000084.1"/>
</dbReference>
<evidence type="ECO:0000259" key="1">
    <source>
        <dbReference type="Pfam" id="PF04289"/>
    </source>
</evidence>
<comment type="caution">
    <text evidence="3">The sequence shown here is derived from an EMBL/GenBank/DDBJ whole genome shotgun (WGS) entry which is preliminary data.</text>
</comment>
<dbReference type="SUPFAM" id="SSF50475">
    <property type="entry name" value="FMN-binding split barrel"/>
    <property type="match status" value="1"/>
</dbReference>
<feature type="domain" description="DUF447" evidence="2">
    <location>
        <begin position="126"/>
        <end position="176"/>
    </location>
</feature>
<dbReference type="Pfam" id="PF04289">
    <property type="entry name" value="DUF447_N"/>
    <property type="match status" value="1"/>
</dbReference>
<name>A0A0J6SV65_9HYPH</name>
<dbReference type="InterPro" id="IPR049288">
    <property type="entry name" value="DUF447_C"/>
</dbReference>
<dbReference type="EMBL" id="LABY01000084">
    <property type="protein sequence ID" value="KMO37422.1"/>
    <property type="molecule type" value="Genomic_DNA"/>
</dbReference>
<dbReference type="Gene3D" id="2.30.110.10">
    <property type="entry name" value="Electron Transport, Fmn-binding Protein, Chain A"/>
    <property type="match status" value="1"/>
</dbReference>
<dbReference type="Gene3D" id="1.20.58.290">
    <property type="entry name" value="Hypothetical membrane protein ta0354_69_121"/>
    <property type="match status" value="1"/>
</dbReference>
<organism evidence="3 4">
    <name type="scientific">Methylobacterium variabile</name>
    <dbReference type="NCBI Taxonomy" id="298794"/>
    <lineage>
        <taxon>Bacteria</taxon>
        <taxon>Pseudomonadati</taxon>
        <taxon>Pseudomonadota</taxon>
        <taxon>Alphaproteobacteria</taxon>
        <taxon>Hyphomicrobiales</taxon>
        <taxon>Methylobacteriaceae</taxon>
        <taxon>Methylobacterium</taxon>
    </lineage>
</organism>
<gene>
    <name evidence="3" type="ORF">VQ02_13410</name>
</gene>
<dbReference type="PATRIC" id="fig|298794.3.peg.7440"/>
<dbReference type="InterPro" id="IPR012349">
    <property type="entry name" value="Split_barrel_FMN-bd"/>
</dbReference>
<evidence type="ECO:0000259" key="2">
    <source>
        <dbReference type="Pfam" id="PF20766"/>
    </source>
</evidence>
<dbReference type="Pfam" id="PF20766">
    <property type="entry name" value="DUF447_C"/>
    <property type="match status" value="1"/>
</dbReference>
<reference evidence="3 4" key="1">
    <citation type="submission" date="2015-03" db="EMBL/GenBank/DDBJ databases">
        <title>Genome sequencing of Methylobacterium variabile DSM 16961.</title>
        <authorList>
            <person name="Chaudhry V."/>
            <person name="Patil P.B."/>
        </authorList>
    </citation>
    <scope>NUCLEOTIDE SEQUENCE [LARGE SCALE GENOMIC DNA]</scope>
    <source>
        <strain evidence="3 4">DSM 16961</strain>
    </source>
</reference>
<dbReference type="Proteomes" id="UP000035955">
    <property type="component" value="Unassembled WGS sequence"/>
</dbReference>